<dbReference type="Gene3D" id="3.40.50.1240">
    <property type="entry name" value="Phosphoglycerate mutase-like"/>
    <property type="match status" value="1"/>
</dbReference>
<accession>A0A7Z9E5B3</accession>
<keyword evidence="1 2" id="KW-0378">Hydrolase</keyword>
<evidence type="ECO:0000313" key="2">
    <source>
        <dbReference type="EMBL" id="VXD25912.1"/>
    </source>
</evidence>
<dbReference type="PANTHER" id="PTHR20935">
    <property type="entry name" value="PHOSPHOGLYCERATE MUTASE-RELATED"/>
    <property type="match status" value="1"/>
</dbReference>
<comment type="caution">
    <text evidence="2">The sequence shown here is derived from an EMBL/GenBank/DDBJ whole genome shotgun (WGS) entry which is preliminary data.</text>
</comment>
<dbReference type="InterPro" id="IPR051021">
    <property type="entry name" value="Mito_Ser/Thr_phosphatase"/>
</dbReference>
<name>A0A7Z9E5B3_9CYAN</name>
<dbReference type="OrthoDB" id="194934at2"/>
<reference evidence="2" key="1">
    <citation type="submission" date="2019-10" db="EMBL/GenBank/DDBJ databases">
        <authorList>
            <consortium name="Genoscope - CEA"/>
            <person name="William W."/>
        </authorList>
    </citation>
    <scope>NUCLEOTIDE SEQUENCE [LARGE SCALE GENOMIC DNA]</scope>
    <source>
        <strain evidence="2">BBR_PRJEB10992</strain>
    </source>
</reference>
<dbReference type="EC" id="3.1.3.-" evidence="2"/>
<evidence type="ECO:0000313" key="3">
    <source>
        <dbReference type="Proteomes" id="UP000184550"/>
    </source>
</evidence>
<sequence length="165" mass="18088">MTDLYLIRHGLAGERGTYENDDQRPLTKEGDRKTCQVASRLKKLGLQFDLILTSPLTRARQTADILKATGLSSQCSELAALAPDGNIQDWIIWYNTWSSTEGKSLALVGHQPDLGNWAELLIWGTVKESLIVKKAGIIGITLPATGSPLGNSQLFWLTPPKFLLG</sequence>
<dbReference type="SUPFAM" id="SSF53254">
    <property type="entry name" value="Phosphoglycerate mutase-like"/>
    <property type="match status" value="1"/>
</dbReference>
<dbReference type="InterPro" id="IPR029033">
    <property type="entry name" value="His_PPase_superfam"/>
</dbReference>
<dbReference type="NCBIfam" id="TIGR00249">
    <property type="entry name" value="sixA"/>
    <property type="match status" value="1"/>
</dbReference>
<dbReference type="EMBL" id="CZCU02000169">
    <property type="protein sequence ID" value="VXD25912.1"/>
    <property type="molecule type" value="Genomic_DNA"/>
</dbReference>
<dbReference type="InterPro" id="IPR013078">
    <property type="entry name" value="His_Pase_superF_clade-1"/>
</dbReference>
<dbReference type="Proteomes" id="UP000184550">
    <property type="component" value="Unassembled WGS sequence"/>
</dbReference>
<proteinExistence type="predicted"/>
<evidence type="ECO:0000256" key="1">
    <source>
        <dbReference type="ARBA" id="ARBA00022801"/>
    </source>
</evidence>
<organism evidence="2 3">
    <name type="scientific">Planktothrix serta PCC 8927</name>
    <dbReference type="NCBI Taxonomy" id="671068"/>
    <lineage>
        <taxon>Bacteria</taxon>
        <taxon>Bacillati</taxon>
        <taxon>Cyanobacteriota</taxon>
        <taxon>Cyanophyceae</taxon>
        <taxon>Oscillatoriophycideae</taxon>
        <taxon>Oscillatoriales</taxon>
        <taxon>Microcoleaceae</taxon>
        <taxon>Planktothrix</taxon>
    </lineage>
</organism>
<protein>
    <submittedName>
        <fullName evidence="2">Enzyme</fullName>
        <ecNumber evidence="2">3.1.3.-</ecNumber>
    </submittedName>
</protein>
<dbReference type="Pfam" id="PF00300">
    <property type="entry name" value="His_Phos_1"/>
    <property type="match status" value="1"/>
</dbReference>
<dbReference type="InterPro" id="IPR004449">
    <property type="entry name" value="SixA"/>
</dbReference>
<gene>
    <name evidence="2" type="ORF">PL8927_900181</name>
</gene>
<dbReference type="GO" id="GO:0005737">
    <property type="term" value="C:cytoplasm"/>
    <property type="evidence" value="ECO:0007669"/>
    <property type="project" value="InterPro"/>
</dbReference>
<dbReference type="PANTHER" id="PTHR20935:SF0">
    <property type="entry name" value="SERINE_THREONINE-PROTEIN PHOSPHATASE PGAM5, MITOCHONDRIAL"/>
    <property type="match status" value="1"/>
</dbReference>
<dbReference type="CDD" id="cd07067">
    <property type="entry name" value="HP_PGM_like"/>
    <property type="match status" value="1"/>
</dbReference>
<dbReference type="AlphaFoldDB" id="A0A7Z9E5B3"/>
<dbReference type="GO" id="GO:0101006">
    <property type="term" value="F:protein histidine phosphatase activity"/>
    <property type="evidence" value="ECO:0007669"/>
    <property type="project" value="InterPro"/>
</dbReference>
<dbReference type="RefSeq" id="WP_083627049.1">
    <property type="nucleotide sequence ID" value="NZ_LR734888.1"/>
</dbReference>
<keyword evidence="3" id="KW-1185">Reference proteome</keyword>